<dbReference type="EMBL" id="JANPWB010000012">
    <property type="protein sequence ID" value="KAJ1120471.1"/>
    <property type="molecule type" value="Genomic_DNA"/>
</dbReference>
<sequence length="83" mass="8877">MNVEPAVESAPASAFGFAGGTLGLIYSGRDKEQAQKSTMEHLPVRSHPSQTRLLFTPRCPSKLGEGLVTAVALPHPPQLRRPS</sequence>
<keyword evidence="3" id="KW-1185">Reference proteome</keyword>
<feature type="region of interest" description="Disordered" evidence="1">
    <location>
        <begin position="31"/>
        <end position="50"/>
    </location>
</feature>
<feature type="compositionally biased region" description="Basic and acidic residues" evidence="1">
    <location>
        <begin position="31"/>
        <end position="43"/>
    </location>
</feature>
<evidence type="ECO:0000313" key="3">
    <source>
        <dbReference type="Proteomes" id="UP001066276"/>
    </source>
</evidence>
<accession>A0AAV7NWN9</accession>
<evidence type="ECO:0000313" key="2">
    <source>
        <dbReference type="EMBL" id="KAJ1120471.1"/>
    </source>
</evidence>
<dbReference type="AlphaFoldDB" id="A0AAV7NWN9"/>
<gene>
    <name evidence="2" type="ORF">NDU88_008636</name>
</gene>
<name>A0AAV7NWN9_PLEWA</name>
<comment type="caution">
    <text evidence="2">The sequence shown here is derived from an EMBL/GenBank/DDBJ whole genome shotgun (WGS) entry which is preliminary data.</text>
</comment>
<proteinExistence type="predicted"/>
<protein>
    <submittedName>
        <fullName evidence="2">Uncharacterized protein</fullName>
    </submittedName>
</protein>
<reference evidence="2" key="1">
    <citation type="journal article" date="2022" name="bioRxiv">
        <title>Sequencing and chromosome-scale assembly of the giantPleurodeles waltlgenome.</title>
        <authorList>
            <person name="Brown T."/>
            <person name="Elewa A."/>
            <person name="Iarovenko S."/>
            <person name="Subramanian E."/>
            <person name="Araus A.J."/>
            <person name="Petzold A."/>
            <person name="Susuki M."/>
            <person name="Suzuki K.-i.T."/>
            <person name="Hayashi T."/>
            <person name="Toyoda A."/>
            <person name="Oliveira C."/>
            <person name="Osipova E."/>
            <person name="Leigh N.D."/>
            <person name="Simon A."/>
            <person name="Yun M.H."/>
        </authorList>
    </citation>
    <scope>NUCLEOTIDE SEQUENCE</scope>
    <source>
        <strain evidence="2">20211129_DDA</strain>
        <tissue evidence="2">Liver</tissue>
    </source>
</reference>
<dbReference type="Proteomes" id="UP001066276">
    <property type="component" value="Chromosome 8"/>
</dbReference>
<evidence type="ECO:0000256" key="1">
    <source>
        <dbReference type="SAM" id="MobiDB-lite"/>
    </source>
</evidence>
<organism evidence="2 3">
    <name type="scientific">Pleurodeles waltl</name>
    <name type="common">Iberian ribbed newt</name>
    <dbReference type="NCBI Taxonomy" id="8319"/>
    <lineage>
        <taxon>Eukaryota</taxon>
        <taxon>Metazoa</taxon>
        <taxon>Chordata</taxon>
        <taxon>Craniata</taxon>
        <taxon>Vertebrata</taxon>
        <taxon>Euteleostomi</taxon>
        <taxon>Amphibia</taxon>
        <taxon>Batrachia</taxon>
        <taxon>Caudata</taxon>
        <taxon>Salamandroidea</taxon>
        <taxon>Salamandridae</taxon>
        <taxon>Pleurodelinae</taxon>
        <taxon>Pleurodeles</taxon>
    </lineage>
</organism>